<name>A0ABQ5ILE3_9ASTR</name>
<organism evidence="2 3">
    <name type="scientific">Tanacetum coccineum</name>
    <dbReference type="NCBI Taxonomy" id="301880"/>
    <lineage>
        <taxon>Eukaryota</taxon>
        <taxon>Viridiplantae</taxon>
        <taxon>Streptophyta</taxon>
        <taxon>Embryophyta</taxon>
        <taxon>Tracheophyta</taxon>
        <taxon>Spermatophyta</taxon>
        <taxon>Magnoliopsida</taxon>
        <taxon>eudicotyledons</taxon>
        <taxon>Gunneridae</taxon>
        <taxon>Pentapetalae</taxon>
        <taxon>asterids</taxon>
        <taxon>campanulids</taxon>
        <taxon>Asterales</taxon>
        <taxon>Asteraceae</taxon>
        <taxon>Asteroideae</taxon>
        <taxon>Anthemideae</taxon>
        <taxon>Anthemidinae</taxon>
        <taxon>Tanacetum</taxon>
    </lineage>
</organism>
<evidence type="ECO:0000313" key="2">
    <source>
        <dbReference type="EMBL" id="GJU00167.1"/>
    </source>
</evidence>
<feature type="compositionally biased region" description="Basic and acidic residues" evidence="1">
    <location>
        <begin position="288"/>
        <end position="299"/>
    </location>
</feature>
<reference evidence="2" key="2">
    <citation type="submission" date="2022-01" db="EMBL/GenBank/DDBJ databases">
        <authorList>
            <person name="Yamashiro T."/>
            <person name="Shiraishi A."/>
            <person name="Satake H."/>
            <person name="Nakayama K."/>
        </authorList>
    </citation>
    <scope>NUCLEOTIDE SEQUENCE</scope>
</reference>
<feature type="compositionally biased region" description="Acidic residues" evidence="1">
    <location>
        <begin position="516"/>
        <end position="526"/>
    </location>
</feature>
<gene>
    <name evidence="2" type="ORF">Tco_1110505</name>
</gene>
<protein>
    <submittedName>
        <fullName evidence="2">Uncharacterized protein</fullName>
    </submittedName>
</protein>
<feature type="region of interest" description="Disordered" evidence="1">
    <location>
        <begin position="456"/>
        <end position="547"/>
    </location>
</feature>
<feature type="region of interest" description="Disordered" evidence="1">
    <location>
        <begin position="254"/>
        <end position="307"/>
    </location>
</feature>
<dbReference type="EMBL" id="BQNB010020837">
    <property type="protein sequence ID" value="GJU00167.1"/>
    <property type="molecule type" value="Genomic_DNA"/>
</dbReference>
<feature type="compositionally biased region" description="Basic and acidic residues" evidence="1">
    <location>
        <begin position="483"/>
        <end position="515"/>
    </location>
</feature>
<evidence type="ECO:0000313" key="3">
    <source>
        <dbReference type="Proteomes" id="UP001151760"/>
    </source>
</evidence>
<accession>A0ABQ5ILE3</accession>
<comment type="caution">
    <text evidence="2">The sequence shown here is derived from an EMBL/GenBank/DDBJ whole genome shotgun (WGS) entry which is preliminary data.</text>
</comment>
<keyword evidence="3" id="KW-1185">Reference proteome</keyword>
<dbReference type="Proteomes" id="UP001151760">
    <property type="component" value="Unassembled WGS sequence"/>
</dbReference>
<evidence type="ECO:0000256" key="1">
    <source>
        <dbReference type="SAM" id="MobiDB-lite"/>
    </source>
</evidence>
<feature type="compositionally biased region" description="Basic and acidic residues" evidence="1">
    <location>
        <begin position="527"/>
        <end position="539"/>
    </location>
</feature>
<sequence>MHGPYVRRMIPEPGDIDREVPVAETFHEQTDEELTEKEVKQMMVRGNGGNQFRQYAGQNVGNQNGYNAVQNNGNGVVIAARAEGNGNGNNGNQIRYYNCRGMGHLTRNYIFRLRRRDVDYLQIQLLIAQKEEAGIKLQAEEFDLMAATGDLDEIEEVNANCILMANLQQVLTPGTQTDKAPVYDSNGNLPVVTLIYTLDPLSHKLEDENVELEFQVLNYAKENAHLKTTYQEHVDSKIQSPVIDMVLLQKDTQTVRGVESTAKTRRPQPSSNTKKDMAPSASKRSCIKNKDVEVEEHHRNLPLSKNKKHMSSECNNVKITIEFKSKVVCAYVTPLKKGDSRHFLQVLGHSGENMKVTDVNVNKLKSTLEDHLLQSSTNVSLVKTILRCLVFLELKILMGGMYNNKKVDYAYLLWEDFIYQIENKNMKKGNAMYYPRFTKLTLFNCVMAKDPSILRKKQSEGKLNSDATNKKKASQSPRGVKAIRLEKESRTKATDPKLIKQKKMDNQNDQDKDKNEDDENVQDDVDDAKNGEDELKSQDDQDDDDEE</sequence>
<proteinExistence type="predicted"/>
<reference evidence="2" key="1">
    <citation type="journal article" date="2022" name="Int. J. Mol. Sci.">
        <title>Draft Genome of Tanacetum Coccineum: Genomic Comparison of Closely Related Tanacetum-Family Plants.</title>
        <authorList>
            <person name="Yamashiro T."/>
            <person name="Shiraishi A."/>
            <person name="Nakayama K."/>
            <person name="Satake H."/>
        </authorList>
    </citation>
    <scope>NUCLEOTIDE SEQUENCE</scope>
</reference>